<dbReference type="GO" id="GO:0005829">
    <property type="term" value="C:cytosol"/>
    <property type="evidence" value="ECO:0007669"/>
    <property type="project" value="UniProtKB-SubCell"/>
</dbReference>
<dbReference type="InterPro" id="IPR003307">
    <property type="entry name" value="W2_domain"/>
</dbReference>
<dbReference type="InterPro" id="IPR005835">
    <property type="entry name" value="NTP_transferase_dom"/>
</dbReference>
<dbReference type="FunCoup" id="A5DMA2">
    <property type="interactions" value="1161"/>
</dbReference>
<dbReference type="Gene3D" id="3.90.550.10">
    <property type="entry name" value="Spore Coat Polysaccharide Biosynthesis Protein SpsA, Chain A"/>
    <property type="match status" value="1"/>
</dbReference>
<dbReference type="CDD" id="cd11558">
    <property type="entry name" value="W2_eIF2B_epsilon"/>
    <property type="match status" value="1"/>
</dbReference>
<dbReference type="InterPro" id="IPR029044">
    <property type="entry name" value="Nucleotide-diphossugar_trans"/>
</dbReference>
<dbReference type="SUPFAM" id="SSF53448">
    <property type="entry name" value="Nucleotide-diphospho-sugar transferases"/>
    <property type="match status" value="1"/>
</dbReference>
<keyword evidence="5" id="KW-0648">Protein biosynthesis</keyword>
<dbReference type="OMA" id="LAQSCKI"/>
<protein>
    <recommendedName>
        <fullName evidence="6">Translation initiation factor eIF2B subunit epsilon</fullName>
    </recommendedName>
    <alternativeName>
        <fullName evidence="7">eIF2B GDP-GTP exchange factor subunit epsilon</fullName>
    </alternativeName>
</protein>
<reference evidence="10 11" key="1">
    <citation type="journal article" date="2009" name="Nature">
        <title>Evolution of pathogenicity and sexual reproduction in eight Candida genomes.</title>
        <authorList>
            <person name="Butler G."/>
            <person name="Rasmussen M.D."/>
            <person name="Lin M.F."/>
            <person name="Santos M.A."/>
            <person name="Sakthikumar S."/>
            <person name="Munro C.A."/>
            <person name="Rheinbay E."/>
            <person name="Grabherr M."/>
            <person name="Forche A."/>
            <person name="Reedy J.L."/>
            <person name="Agrafioti I."/>
            <person name="Arnaud M.B."/>
            <person name="Bates S."/>
            <person name="Brown A.J."/>
            <person name="Brunke S."/>
            <person name="Costanzo M.C."/>
            <person name="Fitzpatrick D.A."/>
            <person name="de Groot P.W."/>
            <person name="Harris D."/>
            <person name="Hoyer L.L."/>
            <person name="Hube B."/>
            <person name="Klis F.M."/>
            <person name="Kodira C."/>
            <person name="Lennard N."/>
            <person name="Logue M.E."/>
            <person name="Martin R."/>
            <person name="Neiman A.M."/>
            <person name="Nikolaou E."/>
            <person name="Quail M.A."/>
            <person name="Quinn J."/>
            <person name="Santos M.C."/>
            <person name="Schmitzberger F.F."/>
            <person name="Sherlock G."/>
            <person name="Shah P."/>
            <person name="Silverstein K.A."/>
            <person name="Skrzypek M.S."/>
            <person name="Soll D."/>
            <person name="Staggs R."/>
            <person name="Stansfield I."/>
            <person name="Stumpf M.P."/>
            <person name="Sudbery P.E."/>
            <person name="Srikantha T."/>
            <person name="Zeng Q."/>
            <person name="Berman J."/>
            <person name="Berriman M."/>
            <person name="Heitman J."/>
            <person name="Gow N.A."/>
            <person name="Lorenz M.C."/>
            <person name="Birren B.W."/>
            <person name="Kellis M."/>
            <person name="Cuomo C.A."/>
        </authorList>
    </citation>
    <scope>NUCLEOTIDE SEQUENCE [LARGE SCALE GENOMIC DNA]</scope>
    <source>
        <strain evidence="11">ATCC 6260 / CBS 566 / DSM 6381 / JCM 1539 / NBRC 10279 / NRRL Y-324</strain>
    </source>
</reference>
<dbReference type="InterPro" id="IPR056764">
    <property type="entry name" value="LbH_EIF2B3/5"/>
</dbReference>
<evidence type="ECO:0000256" key="5">
    <source>
        <dbReference type="ARBA" id="ARBA00022917"/>
    </source>
</evidence>
<feature type="domain" description="W2" evidence="9">
    <location>
        <begin position="507"/>
        <end position="678"/>
    </location>
</feature>
<keyword evidence="4" id="KW-0396">Initiation factor</keyword>
<name>A5DMA2_PICGU</name>
<dbReference type="PANTHER" id="PTHR45887:SF1">
    <property type="entry name" value="TRANSLATION INITIATION FACTOR EIF-2B SUBUNIT EPSILON"/>
    <property type="match status" value="1"/>
</dbReference>
<sequence>MAPKKKKELVDERFQAVVLTDSFETRFMPLTAVKPRCLLPLANVPLIEYTLEFLAKAGVNEVFLMCSSHAEQVQQYIEQSKWCSINSPFKIIPIMSLESRSVGDAMRDLDNRGVISGDFLLVSGDVVTNIDFSRAMEMHRRHRENDSNHISTMVLSSASAAHRARSDLDPATFILDAKTNRCVYYQAIPGANKKASIKIDPELMDDIDELVVRNDLIDCHVDICSPLVPQLFQDNFDYQSLRTDFVRGVLNSDIAKKSLYAYITDEYAARVVSWATYKGISQDVLERWSYPLVPDANLLEDTEYTYESNHIYKDRQVVLARSSHLETCTCVGFGTKVGDKTTIGNSIVGARCTIGSNVRLHNSYVWEGAEIGDNSEIEGSIVAAGAKIAHNVKVNVGCVIGYGVVIEEGRTIPPYTRLVDREVSKPSNGFDDSPQVTVVDSDLVGLHGHGYVYESDQDSGSDSLVHDMNELDVSDSSVASISASRKRKAKARRLSSTSAVSTDFVSEDEEELFAREAIDTIKRSMENNHDIDTTLLEINSLRMSMNVSYHEVRRATVSALITRIVHFITTDTLAPKQATEKTFGKWGPLFKRQVFDADDQVDLLQLVQQQCAMIDPAYNQTVLFVASSWLYNEDFVEEDQIYKWWESPQSSATAELVQVRQLTKKWVEWLREAEEESD</sequence>
<evidence type="ECO:0000256" key="7">
    <source>
        <dbReference type="ARBA" id="ARBA00044345"/>
    </source>
</evidence>
<dbReference type="GO" id="GO:0003743">
    <property type="term" value="F:translation initiation factor activity"/>
    <property type="evidence" value="ECO:0007669"/>
    <property type="project" value="UniProtKB-KW"/>
</dbReference>
<dbReference type="AlphaFoldDB" id="A5DMA2"/>
<evidence type="ECO:0000313" key="10">
    <source>
        <dbReference type="EMBL" id="EDK40305.2"/>
    </source>
</evidence>
<dbReference type="InterPro" id="IPR051956">
    <property type="entry name" value="eIF2B_epsilon"/>
</dbReference>
<evidence type="ECO:0000256" key="1">
    <source>
        <dbReference type="ARBA" id="ARBA00004514"/>
    </source>
</evidence>
<dbReference type="VEuPathDB" id="FungiDB:PGUG_04403"/>
<keyword evidence="11" id="KW-1185">Reference proteome</keyword>
<dbReference type="Proteomes" id="UP000001997">
    <property type="component" value="Unassembled WGS sequence"/>
</dbReference>
<dbReference type="InterPro" id="IPR035543">
    <property type="entry name" value="eIF-2B_epsilon_N"/>
</dbReference>
<dbReference type="STRING" id="294746.A5DMA2"/>
<dbReference type="GO" id="GO:0002183">
    <property type="term" value="P:cytoplasmic translational initiation"/>
    <property type="evidence" value="ECO:0007669"/>
    <property type="project" value="EnsemblFungi"/>
</dbReference>
<dbReference type="GO" id="GO:0031369">
    <property type="term" value="F:translation initiation factor binding"/>
    <property type="evidence" value="ECO:0007669"/>
    <property type="project" value="InterPro"/>
</dbReference>
<dbReference type="RefSeq" id="XP_001483674.2">
    <property type="nucleotide sequence ID" value="XM_001483624.1"/>
</dbReference>
<dbReference type="FunFam" id="3.90.550.10:FF:000066">
    <property type="entry name" value="Translation initiation factor eIF-2B subunit epsilon"/>
    <property type="match status" value="1"/>
</dbReference>
<dbReference type="Pfam" id="PF00483">
    <property type="entry name" value="NTP_transferase"/>
    <property type="match status" value="1"/>
</dbReference>
<evidence type="ECO:0000256" key="3">
    <source>
        <dbReference type="ARBA" id="ARBA00022490"/>
    </source>
</evidence>
<dbReference type="KEGG" id="pgu:PGUG_04403"/>
<keyword evidence="3" id="KW-0963">Cytoplasm</keyword>
<dbReference type="FunFam" id="1.25.40.180:FF:000022">
    <property type="entry name" value="Translation initiation factor eIF-2B epsilon subunit"/>
    <property type="match status" value="1"/>
</dbReference>
<dbReference type="GO" id="GO:0005085">
    <property type="term" value="F:guanyl-nucleotide exchange factor activity"/>
    <property type="evidence" value="ECO:0007669"/>
    <property type="project" value="EnsemblFungi"/>
</dbReference>
<dbReference type="GO" id="GO:0005851">
    <property type="term" value="C:eukaryotic translation initiation factor 2B complex"/>
    <property type="evidence" value="ECO:0007669"/>
    <property type="project" value="EnsemblFungi"/>
</dbReference>
<dbReference type="InterPro" id="IPR016024">
    <property type="entry name" value="ARM-type_fold"/>
</dbReference>
<dbReference type="EMBL" id="CH408159">
    <property type="protein sequence ID" value="EDK40305.2"/>
    <property type="molecule type" value="Genomic_DNA"/>
</dbReference>
<dbReference type="Gene3D" id="1.25.40.180">
    <property type="match status" value="1"/>
</dbReference>
<evidence type="ECO:0000259" key="9">
    <source>
        <dbReference type="PROSITE" id="PS51363"/>
    </source>
</evidence>
<dbReference type="Pfam" id="PF25084">
    <property type="entry name" value="LbH_EIF2B"/>
    <property type="match status" value="1"/>
</dbReference>
<comment type="similarity">
    <text evidence="2">Belongs to the eIF-2B gamma/epsilon subunits family.</text>
</comment>
<dbReference type="HOGENOM" id="CLU_012507_1_0_1"/>
<proteinExistence type="inferred from homology"/>
<dbReference type="SUPFAM" id="SSF51161">
    <property type="entry name" value="Trimeric LpxA-like enzymes"/>
    <property type="match status" value="1"/>
</dbReference>
<evidence type="ECO:0000313" key="11">
    <source>
        <dbReference type="Proteomes" id="UP000001997"/>
    </source>
</evidence>
<organism evidence="10 11">
    <name type="scientific">Meyerozyma guilliermondii (strain ATCC 6260 / CBS 566 / DSM 6381 / JCM 1539 / NBRC 10279 / NRRL Y-324)</name>
    <name type="common">Yeast</name>
    <name type="synonym">Candida guilliermondii</name>
    <dbReference type="NCBI Taxonomy" id="294746"/>
    <lineage>
        <taxon>Eukaryota</taxon>
        <taxon>Fungi</taxon>
        <taxon>Dikarya</taxon>
        <taxon>Ascomycota</taxon>
        <taxon>Saccharomycotina</taxon>
        <taxon>Pichiomycetes</taxon>
        <taxon>Debaryomycetaceae</taxon>
        <taxon>Meyerozyma</taxon>
    </lineage>
</organism>
<evidence type="ECO:0000256" key="2">
    <source>
        <dbReference type="ARBA" id="ARBA00007878"/>
    </source>
</evidence>
<dbReference type="SMART" id="SM00515">
    <property type="entry name" value="eIF5C"/>
    <property type="match status" value="1"/>
</dbReference>
<evidence type="ECO:0000256" key="4">
    <source>
        <dbReference type="ARBA" id="ARBA00022540"/>
    </source>
</evidence>
<evidence type="ECO:0000256" key="6">
    <source>
        <dbReference type="ARBA" id="ARBA00044144"/>
    </source>
</evidence>
<dbReference type="Gene3D" id="2.160.10.10">
    <property type="entry name" value="Hexapeptide repeat proteins"/>
    <property type="match status" value="1"/>
</dbReference>
<dbReference type="PROSITE" id="PS51363">
    <property type="entry name" value="W2"/>
    <property type="match status" value="1"/>
</dbReference>
<dbReference type="eggNOG" id="KOG1461">
    <property type="taxonomic scope" value="Eukaryota"/>
</dbReference>
<evidence type="ECO:0000256" key="8">
    <source>
        <dbReference type="ARBA" id="ARBA00046432"/>
    </source>
</evidence>
<dbReference type="CDD" id="cd04197">
    <property type="entry name" value="eIF-2B_epsilon_N"/>
    <property type="match status" value="1"/>
</dbReference>
<comment type="subunit">
    <text evidence="8">Component of the translation initiation factor 2B (eIF2B) complex which is a heterodecamer of two sets of five different subunits: alpha, beta, gamma, delta and epsilon. Subunits alpha, beta and delta comprise a regulatory subcomplex and subunits epsilon and gamma comprise a catalytic subcomplex. Within the complex, the hexameric regulatory complex resides at the center, with the two heterodimeric catalytic subcomplexes bound on opposite sides.</text>
</comment>
<dbReference type="PANTHER" id="PTHR45887">
    <property type="entry name" value="TRANSLATION INITIATION FACTOR EIF-2B SUBUNIT EPSILON"/>
    <property type="match status" value="1"/>
</dbReference>
<dbReference type="InterPro" id="IPR044123">
    <property type="entry name" value="W2_eIF2B_epsilon"/>
</dbReference>
<accession>A5DMA2</accession>
<dbReference type="GeneID" id="5125297"/>
<dbReference type="InterPro" id="IPR011004">
    <property type="entry name" value="Trimer_LpxA-like_sf"/>
</dbReference>
<dbReference type="Pfam" id="PF02020">
    <property type="entry name" value="W2"/>
    <property type="match status" value="1"/>
</dbReference>
<dbReference type="OrthoDB" id="424572at2759"/>
<dbReference type="SUPFAM" id="SSF48371">
    <property type="entry name" value="ARM repeat"/>
    <property type="match status" value="1"/>
</dbReference>
<gene>
    <name evidence="10" type="ORF">PGUG_04403</name>
</gene>
<dbReference type="InParanoid" id="A5DMA2"/>
<comment type="subcellular location">
    <subcellularLocation>
        <location evidence="1">Cytoplasm</location>
        <location evidence="1">Cytosol</location>
    </subcellularLocation>
</comment>